<keyword evidence="5 9" id="KW-0547">Nucleotide-binding</keyword>
<dbReference type="GO" id="GO:0005730">
    <property type="term" value="C:nucleolus"/>
    <property type="evidence" value="ECO:0007669"/>
    <property type="project" value="UniProtKB-SubCell"/>
</dbReference>
<feature type="domain" description="VWFA" evidence="11">
    <location>
        <begin position="4290"/>
        <end position="4486"/>
    </location>
</feature>
<dbReference type="PANTHER" id="PTHR48103">
    <property type="entry name" value="MIDASIN-RELATED"/>
    <property type="match status" value="1"/>
</dbReference>
<comment type="caution">
    <text evidence="12">The sequence shown here is derived from an EMBL/GenBank/DDBJ whole genome shotgun (WGS) entry which is preliminary data.</text>
</comment>
<evidence type="ECO:0000256" key="9">
    <source>
        <dbReference type="PIRNR" id="PIRNR010340"/>
    </source>
</evidence>
<feature type="compositionally biased region" description="Basic and acidic residues" evidence="10">
    <location>
        <begin position="4073"/>
        <end position="4096"/>
    </location>
</feature>
<evidence type="ECO:0000256" key="2">
    <source>
        <dbReference type="ARBA" id="ARBA00004642"/>
    </source>
</evidence>
<feature type="compositionally biased region" description="Basic and acidic residues" evidence="10">
    <location>
        <begin position="3741"/>
        <end position="3769"/>
    </location>
</feature>
<comment type="similarity">
    <text evidence="3 9">Belongs to the midasin family.</text>
</comment>
<keyword evidence="8 9" id="KW-0539">Nucleus</keyword>
<evidence type="ECO:0000256" key="7">
    <source>
        <dbReference type="ARBA" id="ARBA00023186"/>
    </source>
</evidence>
<name>A0A8J2SR11_9STRA</name>
<keyword evidence="7 9" id="KW-0143">Chaperone</keyword>
<dbReference type="SMART" id="SM00327">
    <property type="entry name" value="VWA"/>
    <property type="match status" value="1"/>
</dbReference>
<evidence type="ECO:0000256" key="4">
    <source>
        <dbReference type="ARBA" id="ARBA00017143"/>
    </source>
</evidence>
<feature type="compositionally biased region" description="Acidic residues" evidence="10">
    <location>
        <begin position="4109"/>
        <end position="4118"/>
    </location>
</feature>
<proteinExistence type="inferred from homology"/>
<feature type="compositionally biased region" description="Gly residues" evidence="10">
    <location>
        <begin position="3985"/>
        <end position="3997"/>
    </location>
</feature>
<evidence type="ECO:0000256" key="8">
    <source>
        <dbReference type="ARBA" id="ARBA00023242"/>
    </source>
</evidence>
<dbReference type="InterPro" id="IPR040848">
    <property type="entry name" value="AAA_lid_7"/>
</dbReference>
<dbReference type="InterPro" id="IPR036465">
    <property type="entry name" value="vWFA_dom_sf"/>
</dbReference>
<dbReference type="GO" id="GO:0000027">
    <property type="term" value="P:ribosomal large subunit assembly"/>
    <property type="evidence" value="ECO:0007669"/>
    <property type="project" value="InterPro"/>
</dbReference>
<feature type="compositionally biased region" description="Gly residues" evidence="10">
    <location>
        <begin position="3963"/>
        <end position="3976"/>
    </location>
</feature>
<evidence type="ECO:0000256" key="5">
    <source>
        <dbReference type="ARBA" id="ARBA00022741"/>
    </source>
</evidence>
<dbReference type="InterPro" id="IPR041190">
    <property type="entry name" value="Midasin_AAA_lid_5"/>
</dbReference>
<feature type="compositionally biased region" description="Acidic residues" evidence="10">
    <location>
        <begin position="3692"/>
        <end position="3725"/>
    </location>
</feature>
<dbReference type="Proteomes" id="UP000789595">
    <property type="component" value="Unassembled WGS sequence"/>
</dbReference>
<keyword evidence="13" id="KW-1185">Reference proteome</keyword>
<comment type="subcellular location">
    <subcellularLocation>
        <location evidence="1">Nucleus</location>
        <location evidence="1">Nucleolus</location>
    </subcellularLocation>
    <subcellularLocation>
        <location evidence="2">Nucleus</location>
        <location evidence="2">Nucleoplasm</location>
    </subcellularLocation>
</comment>
<feature type="compositionally biased region" description="Basic and acidic residues" evidence="10">
    <location>
        <begin position="3665"/>
        <end position="3677"/>
    </location>
</feature>
<evidence type="ECO:0000313" key="12">
    <source>
        <dbReference type="EMBL" id="CAH0371817.1"/>
    </source>
</evidence>
<feature type="compositionally biased region" description="Low complexity" evidence="10">
    <location>
        <begin position="3924"/>
        <end position="3962"/>
    </location>
</feature>
<dbReference type="GO" id="GO:0000055">
    <property type="term" value="P:ribosomal large subunit export from nucleus"/>
    <property type="evidence" value="ECO:0007669"/>
    <property type="project" value="TreeGrafter"/>
</dbReference>
<dbReference type="InterPro" id="IPR011704">
    <property type="entry name" value="ATPase_dyneun-rel_AAA"/>
</dbReference>
<dbReference type="SUPFAM" id="SSF52540">
    <property type="entry name" value="P-loop containing nucleoside triphosphate hydrolases"/>
    <property type="match status" value="6"/>
</dbReference>
<dbReference type="InterPro" id="IPR002035">
    <property type="entry name" value="VWF_A"/>
</dbReference>
<feature type="region of interest" description="Disordered" evidence="10">
    <location>
        <begin position="3605"/>
        <end position="4186"/>
    </location>
</feature>
<sequence length="4496" mass="475715">MNERDARRFVAGCNPRMFNVDDDEDLDVRAALDACAVVLLTPDQAHWVVSELEMWRGNRAMLLDLVARGVRLAGGDAAAAALAGVILKLVSGEELRPLLQPLMPALRRSACAATLAAAGLLDDDGDAAPLWEDADASDDPHALVLSPAFVDVFGVAVLRRGPPARSPYPTAAASFVANCRSLAEALNAPRRPPVVVAGKRGAGRTAAIRELASRCGAVVREFVLDEACDARALVGYHEVAEDGRFSWRRGPLALAVERGEWAVVEDVDRASLEVLALLKPLAEGFSLGAAGRALASESVRRHAGFRLLGTATTEEARFLGREHWVEAYCRPLDRAELMAIVGLPASVAAAVVDAAEGSARDAIKMARRVRDRVNLEEGPYAPEAKRLLAAVEACDVVLGRCRGDAAEAEANVAEAFGLEPDHLRMRVRASSPQITSTPRGVQVGRVVLETTGGAPDLRFAPTPHAARLLERVAACVASREPVLLVGEPGGGKTTLVQVLARHCGATLRVLNLSHATDAEELLGGVRPVSVAEVSRRLRDACAELFAATFDAAANAAFLGVLDRAFAASDWAKVARGAAKACDAYTKSSKRRKLDAGQTAGWARLATQAQILEKRCAEPHRLAFAFMASALADAAAKGDWVLLDEVNLAPGDVLQHLLPMLEGRDVHGQFRVFAAMNPSGDAGKRELPPAVRSRFTELFVSEPSDDADLIAIAETRLAPLDDLHRAARRDAAALAVATHRRLLDLVRTGPAVLTDGGGQAPRYSLRTLCRALDAACVLSVKGGPVAALREGFELAYATQLVGDAAEGGRRVCGREIREGLGASMASDMPPPRPSRFTDDDADLVAGFWVAAGPKAGRVDAALLGDGAAGAFCLTPTVTQSLRRVARALAFGRAPILLQGPTCAGKTSLIDYLARRLNVRCARINNHEHTDVAEYVGRYAPLPDGTIGWLDGALTGAVRRGEWILLDELNLAPPDVLEALNRLLDDNRELRLPETGEVITPHANFRLFATQNPASCATSGAQYGGRKPLSRAFRDRFVEIHVDEPPPDELAQIVKRVGGVPPSLAAKLVDARRRLARLRLGRGREGGTLLDGDAALCSARDVLKWAKRLGGSADKARALLVGDDLLAQRLRCPTDVRAVRACISQALEATLDDERTWASVRDVCMQQNVAPTAAMARLVQLMGAALDHEEPVLLVGETGGGKTTACQLLAAMRGQQLRVLNCHLHSEASDFLGALRPARRESGGALFEWVDGCLVEAMRRGEMVLLDELNLADDAVLERLNSVLEPARTIALAEKGGDALEIVTAHPAFRLLATMNPGGDHGKRELSPALRSRFTELWAPACSSREDLRALVATTLPDAAATEALLDFGEFIKGMADDVKPPPLTARDLVHWAAFVKHLEGKVDVVEALGHGCGVVLDGLGVANPCVEADALEACRDVCERRFAEICRGMGDVEDALKWDRAGPPLARDAHVYGAAPFALEARGDFNGDAFCDDAPTTAANLRRVVRACQLERAVLLEGPPGVGKSALIGALARRCGRELERINLSEHSDVQDLVGADLPADDGFSWRDGPLLRALRRGSWVLLDELNLAPQPVLEALNAVLDHRGTLYVPELGEAVAKGRGFRLFATQNPHGGVSGRRALPKSFLDRFFRVHVAALTLVDFEAVAYQKYALDEGFARECAACVDRIRREGVFGLEGDVNARDVERLCEVVSSREDASVSQIAAEVFGPRCADDEQRRKLEKAVGAAVAPACPVDLAPDCLRAGGVALARAFAIAPAAGDDDDGGAPRRIARDSNAAPSLASLARCVRQRWPALVYGAGRAPVEPILRLAEACGASVWRVRLHPASDVTDLLGGFEQVDAERLRRRAAARCRDARADPGCVEKARAAEAAERRAAASGNEPPRFEWVDGPVTRAARRGAWLVLEDANLAPPSVLDRLNALLEPGGELTVTEAGGAARAVRPAPAFRAFLTVDQQYGDVSRAMRNRCCHVCVAAAPPSASDPLDIDQGAGSWRARVLDPASQRARDDADFVAGEAPAEAAARGRIIDLRRRAATGDVIDSLLALQDLVMDGHAIDDAHERHHYKADVAYALQDLLASPDVTECGGRIVRESDVAQAWGDARRAGASARRRILRDASPAHDERVRGLVGALDAVLHERDALLVPGDDLVPLERARDAVAAWTGSADLDEAQYVLLAITCAMVRKALVGDDAPATTARAVLGRVEALFRITDTAPCRLWKRAAKEAGWPRAPLHAQRVDGVTTAARDLAFPGRGDAGLAPHAALAAALAVDGAMRRDAADARATQAWALATRRDCPDYGFLGEAWAAARAAAATRWAARGVPLQNDEGGEDVVVLWACDDGGLLDRWAHVQSCACAAVSVARAEAAVVADVAEADATGGGVDGAACDRLAGAILAETTRPPTDASAFISLGWVRAKNVGAAATLRRVTNGVVGRWARACDVAPYLADRDGLALAPRAAAAAEPLPGALAGDALVCRGLRLLRAPAPLVAVAQRCRQLRAVARLLREDAGVDRARRAALRAGRAHLAATPGAPPDVQRRFDGGDVGGGWAALGAARVLALAACALDPGARAAAKLEAHDHHVKVVEVAHRAALADAARFGDRGLVGEARRAVEAAHERREALAARATFERASDAPPWASLREALGRCAVLATRISPLLDALDRRSADARAAAAAWRAAAAEAAEAIDRAHASSRLDVVEPLCAALRTSCFGLLLRLEEDRDAGWRFPFGAAAPSDPVFDLWRCELDDMIQGRRSSAFDEALQRVVAAWRDRAPTEADERRLASGFLARGATAAPPAEEGEEAEALDTTQDASLLHVACGAWFRRARGAGDAARLRSAAVRAGVAALDRGDDAAHAGALAHVLESEAALLDPSIDVVPKNARSLVERLAALGLPEVSPDVGWGAACARDAVGPCTRLLERCAELLKQWPQNATLERIVRVGDALLSSKIEVLGKVLAGLEVLLHRAQDWEEHAARHVTLEDELKAIRAVVARWRGVEVKRWPSLIQGVEERSVGSEVLESFLRLRELIPTTQNSIPAWLRKDLPFYDDEGELISEDAFDRLDGFLRDGTRGDFSARVELVKTLGEATGRHEVRALADQYGLALPDVLKDVEKARAQHLKELADESKLASWDDRNYHRLEACTLASRKTLRRILGAFRDVLMEPVAPILQRRAAPPDGAAPFVKDEAIEEEARVFGPAPLIGVAPATTYGPRLPQLATRMRAVLSSKPASDDAAERVAATILGRCAYLREHPATPRAVKRRAVVDLARGLKGEGLGGAVPAAVWDARTGASAAAAVRHDGGYFARAAAEVQLLRHERAQHDRDVTPREAAQLKSACARLQLLLLRERVALGRLQHDLERCDAALEVLAVDAVPRDARILDAAAPVAARGAEVAAQLRLAGGRVDAHALEKLASSCETTKRRLASSESEAGERAALVAALRAAAASCEGGPAAAAARTALEELVKAARVAPEGDGGDRAAAFDACVEAALLTAQRLREDDDQGETVGDQSSARVTRAATLKLGRLADALEALARPTASSSNVTLAVAALSVVVPCRNAAMAAWREDARRHRSLAKLCYVCCRVVRALFARGLCEESDDDGPQDSGRTEDCDGTGMGEGDVSEAKDVSNEIDNEEQLLGLKDEAREEHEGDNDGQQEKLRGEEKDQGVEMEGAFDGERREQEDDDDGEDDGGDDVDDEGEEVDRELGDAGDEAEAVDERLWGGDDDDREGDADNKDEAMPEASRADGEAATDDVRAREEEAGDGAPPPDPEQAKEDADVGDDDDGAAPPAADEAARPPGRDDAREDAAKDAKAEEEVVEEVGDGGDGDDGEEAGAYEDAAGYDDAGDGGDDDAGEALPDSMEIDEPAAEGDGDDEIEEAEGGRPEDVEAEDEDGDAGGGADAAMDAAGDDAEDVAAAATAAGESALAAENRSDARAAAGEGAAGAATQIGGDALAGGDAGAGGDGAEGAASAGDAAGGGGGGGGGGSAQAAAPAAAAAAPERRAPNPYATPAAAAEHWRARLAAAEAASADNNDDDDAGGGDRFEFTDRRADAAALGGAGDDAADRPGEAPRGGADEPVERARGVDEGNEAVDAPPGDDAMDASDDEAATPAEANQSRTRAADDPEAETSATAGGGAAPRPEHRDADGDEEMAEAAPLAPGDAEDAEDEAGPSSINVDPALLLDRDAMDVEHASESNGEGEPYLAEDQWRDHQRRAAPVARRLAEALRVVLEPTVTARLKGDYRTGKRLNMRRVLDYVASGYRRDKIWLRRTRPSKRCYQIFIALDDSRSMRDHGGADAALAALAALVGGLRALEAGDLSIAAFGDAVRLLHPFQGSCPSEAQLEALAKRFTFADEKTRCGALLDRALEDLREARLRSAGRAAPLQLVLLVSDGRFDASARAQLRRAQRDAVDAGVAVVLVLLDRPGRDSILEMQIVAFDAQGGVAISPYLDGYPFPCYVVLRDVRELPETLAAALKQWFEFHHAA</sequence>
<dbReference type="Gene3D" id="3.40.50.300">
    <property type="entry name" value="P-loop containing nucleotide triphosphate hydrolases"/>
    <property type="match status" value="6"/>
</dbReference>
<dbReference type="EMBL" id="CAKKNE010000003">
    <property type="protein sequence ID" value="CAH0371817.1"/>
    <property type="molecule type" value="Genomic_DNA"/>
</dbReference>
<dbReference type="Pfam" id="PF07728">
    <property type="entry name" value="AAA_5"/>
    <property type="match status" value="7"/>
</dbReference>
<dbReference type="SMART" id="SM00382">
    <property type="entry name" value="AAA"/>
    <property type="match status" value="5"/>
</dbReference>
<feature type="compositionally biased region" description="Basic and acidic residues" evidence="10">
    <location>
        <begin position="4050"/>
        <end position="4062"/>
    </location>
</feature>
<evidence type="ECO:0000256" key="1">
    <source>
        <dbReference type="ARBA" id="ARBA00004604"/>
    </source>
</evidence>
<dbReference type="Gene3D" id="3.40.50.410">
    <property type="entry name" value="von Willebrand factor, type A domain"/>
    <property type="match status" value="1"/>
</dbReference>
<dbReference type="SUPFAM" id="SSF53300">
    <property type="entry name" value="vWA-like"/>
    <property type="match status" value="1"/>
</dbReference>
<dbReference type="InterPro" id="IPR003593">
    <property type="entry name" value="AAA+_ATPase"/>
</dbReference>
<reference evidence="12" key="1">
    <citation type="submission" date="2021-11" db="EMBL/GenBank/DDBJ databases">
        <authorList>
            <consortium name="Genoscope - CEA"/>
            <person name="William W."/>
        </authorList>
    </citation>
    <scope>NUCLEOTIDE SEQUENCE</scope>
</reference>
<organism evidence="12 13">
    <name type="scientific">Pelagomonas calceolata</name>
    <dbReference type="NCBI Taxonomy" id="35677"/>
    <lineage>
        <taxon>Eukaryota</taxon>
        <taxon>Sar</taxon>
        <taxon>Stramenopiles</taxon>
        <taxon>Ochrophyta</taxon>
        <taxon>Pelagophyceae</taxon>
        <taxon>Pelagomonadales</taxon>
        <taxon>Pelagomonadaceae</taxon>
        <taxon>Pelagomonas</taxon>
    </lineage>
</organism>
<feature type="compositionally biased region" description="Basic and acidic residues" evidence="10">
    <location>
        <begin position="3803"/>
        <end position="3825"/>
    </location>
</feature>
<dbReference type="PIRSF" id="PIRSF010340">
    <property type="entry name" value="Midasin"/>
    <property type="match status" value="1"/>
</dbReference>
<comment type="function">
    <text evidence="9">Nuclear chaperone required for maturation and nuclear export of pre-60S ribosome subunits.</text>
</comment>
<evidence type="ECO:0000256" key="6">
    <source>
        <dbReference type="ARBA" id="ARBA00022840"/>
    </source>
</evidence>
<dbReference type="InterPro" id="IPR027417">
    <property type="entry name" value="P-loop_NTPase"/>
</dbReference>
<evidence type="ECO:0000256" key="3">
    <source>
        <dbReference type="ARBA" id="ARBA00007188"/>
    </source>
</evidence>
<feature type="compositionally biased region" description="Acidic residues" evidence="10">
    <location>
        <begin position="3826"/>
        <end position="3864"/>
    </location>
</feature>
<dbReference type="PANTHER" id="PTHR48103:SF2">
    <property type="entry name" value="MIDASIN"/>
    <property type="match status" value="1"/>
</dbReference>
<dbReference type="OrthoDB" id="5186at2759"/>
<dbReference type="Pfam" id="PF17865">
    <property type="entry name" value="AAA_lid_5"/>
    <property type="match status" value="1"/>
</dbReference>
<gene>
    <name evidence="12" type="ORF">PECAL_3P17720</name>
</gene>
<dbReference type="GO" id="GO:0005524">
    <property type="term" value="F:ATP binding"/>
    <property type="evidence" value="ECO:0007669"/>
    <property type="project" value="UniProtKB-KW"/>
</dbReference>
<feature type="compositionally biased region" description="Acidic residues" evidence="10">
    <location>
        <begin position="3871"/>
        <end position="3889"/>
    </location>
</feature>
<accession>A0A8J2SR11</accession>
<dbReference type="GO" id="GO:0005654">
    <property type="term" value="C:nucleoplasm"/>
    <property type="evidence" value="ECO:0007669"/>
    <property type="project" value="UniProtKB-SubCell"/>
</dbReference>
<keyword evidence="6 9" id="KW-0067">ATP-binding</keyword>
<protein>
    <recommendedName>
        <fullName evidence="4 9">Midasin</fullName>
    </recommendedName>
</protein>
<evidence type="ECO:0000259" key="11">
    <source>
        <dbReference type="PROSITE" id="PS50234"/>
    </source>
</evidence>
<dbReference type="Pfam" id="PF17867">
    <property type="entry name" value="AAA_lid_7"/>
    <property type="match status" value="1"/>
</dbReference>
<dbReference type="PROSITE" id="PS50234">
    <property type="entry name" value="VWFA"/>
    <property type="match status" value="1"/>
</dbReference>
<dbReference type="GO" id="GO:0030687">
    <property type="term" value="C:preribosome, large subunit precursor"/>
    <property type="evidence" value="ECO:0007669"/>
    <property type="project" value="TreeGrafter"/>
</dbReference>
<feature type="compositionally biased region" description="Low complexity" evidence="10">
    <location>
        <begin position="3998"/>
        <end position="4041"/>
    </location>
</feature>
<evidence type="ECO:0000313" key="13">
    <source>
        <dbReference type="Proteomes" id="UP000789595"/>
    </source>
</evidence>
<dbReference type="GO" id="GO:0016887">
    <property type="term" value="F:ATP hydrolysis activity"/>
    <property type="evidence" value="ECO:0007669"/>
    <property type="project" value="InterPro"/>
</dbReference>
<dbReference type="CDD" id="cd00009">
    <property type="entry name" value="AAA"/>
    <property type="match status" value="1"/>
</dbReference>
<dbReference type="InterPro" id="IPR012099">
    <property type="entry name" value="Midasin"/>
</dbReference>
<evidence type="ECO:0000256" key="10">
    <source>
        <dbReference type="SAM" id="MobiDB-lite"/>
    </source>
</evidence>
<dbReference type="FunFam" id="3.40.50.300:FF:004102">
    <property type="entry name" value="Uncharacterized protein"/>
    <property type="match status" value="1"/>
</dbReference>
<dbReference type="FunFam" id="3.40.50.300:FF:000142">
    <property type="entry name" value="Midasin"/>
    <property type="match status" value="2"/>
</dbReference>